<evidence type="ECO:0000313" key="2">
    <source>
        <dbReference type="Proteomes" id="UP000887578"/>
    </source>
</evidence>
<dbReference type="WBParaSite" id="PDA_v2.g4095.t1">
    <property type="protein sequence ID" value="PDA_v2.g4095.t1"/>
    <property type="gene ID" value="PDA_v2.g4095"/>
</dbReference>
<keyword evidence="1" id="KW-0732">Signal</keyword>
<evidence type="ECO:0000256" key="1">
    <source>
        <dbReference type="SAM" id="SignalP"/>
    </source>
</evidence>
<sequence length="132" mass="14692">MGVKHFLAALIFVAIIYNVYSAVAVLEAELGKEVKLDFGKGMFLIKRRTKAFEGPQYLFASPKQDGTWTTDGKTKIPSTAHLYWNSTLMFRKFSKDDIGSYEMPLEASKIKANKKGGISAVANSLIEIVPRE</sequence>
<keyword evidence="2" id="KW-1185">Reference proteome</keyword>
<evidence type="ECO:0000313" key="3">
    <source>
        <dbReference type="WBParaSite" id="PDA_v2.g4095.t1"/>
    </source>
</evidence>
<protein>
    <submittedName>
        <fullName evidence="3">Uncharacterized protein</fullName>
    </submittedName>
</protein>
<organism evidence="2 3">
    <name type="scientific">Panagrolaimus davidi</name>
    <dbReference type="NCBI Taxonomy" id="227884"/>
    <lineage>
        <taxon>Eukaryota</taxon>
        <taxon>Metazoa</taxon>
        <taxon>Ecdysozoa</taxon>
        <taxon>Nematoda</taxon>
        <taxon>Chromadorea</taxon>
        <taxon>Rhabditida</taxon>
        <taxon>Tylenchina</taxon>
        <taxon>Panagrolaimomorpha</taxon>
        <taxon>Panagrolaimoidea</taxon>
        <taxon>Panagrolaimidae</taxon>
        <taxon>Panagrolaimus</taxon>
    </lineage>
</organism>
<dbReference type="AlphaFoldDB" id="A0A914QKN2"/>
<feature type="signal peptide" evidence="1">
    <location>
        <begin position="1"/>
        <end position="21"/>
    </location>
</feature>
<accession>A0A914QKN2</accession>
<name>A0A914QKN2_9BILA</name>
<reference evidence="3" key="1">
    <citation type="submission" date="2022-11" db="UniProtKB">
        <authorList>
            <consortium name="WormBaseParasite"/>
        </authorList>
    </citation>
    <scope>IDENTIFICATION</scope>
</reference>
<feature type="chain" id="PRO_5037424925" evidence="1">
    <location>
        <begin position="22"/>
        <end position="132"/>
    </location>
</feature>
<proteinExistence type="predicted"/>
<dbReference type="Proteomes" id="UP000887578">
    <property type="component" value="Unplaced"/>
</dbReference>